<dbReference type="AlphaFoldDB" id="V5AJZ4"/>
<evidence type="ECO:0000256" key="1">
    <source>
        <dbReference type="SAM" id="MobiDB-lite"/>
    </source>
</evidence>
<gene>
    <name evidence="2" type="ORF">TCDM_11447</name>
</gene>
<dbReference type="Proteomes" id="UP000017861">
    <property type="component" value="Unassembled WGS sequence"/>
</dbReference>
<evidence type="ECO:0000313" key="2">
    <source>
        <dbReference type="EMBL" id="ESS60985.1"/>
    </source>
</evidence>
<proteinExistence type="predicted"/>
<feature type="region of interest" description="Disordered" evidence="1">
    <location>
        <begin position="263"/>
        <end position="282"/>
    </location>
</feature>
<reference evidence="2 3" key="1">
    <citation type="journal article" date="2014" name="Genome Announc.">
        <title>Trypanosoma cruzi Clone Dm28c Draft Genome Sequence.</title>
        <authorList>
            <person name="Grisard E.C."/>
            <person name="Teixeira S.M."/>
            <person name="de Almeida L.G."/>
            <person name="Stoco P.H."/>
            <person name="Gerber A.L."/>
            <person name="Talavera-Lopez C."/>
            <person name="Lima O.C."/>
            <person name="Andersson B."/>
            <person name="de Vasconcelos A.T."/>
        </authorList>
    </citation>
    <scope>NUCLEOTIDE SEQUENCE [LARGE SCALE GENOMIC DNA]</scope>
    <source>
        <strain evidence="2 3">Dm28c</strain>
    </source>
</reference>
<evidence type="ECO:0008006" key="4">
    <source>
        <dbReference type="Google" id="ProtNLM"/>
    </source>
</evidence>
<name>V5AJZ4_TRYCR</name>
<evidence type="ECO:0000313" key="3">
    <source>
        <dbReference type="Proteomes" id="UP000017861"/>
    </source>
</evidence>
<feature type="compositionally biased region" description="Basic and acidic residues" evidence="1">
    <location>
        <begin position="263"/>
        <end position="275"/>
    </location>
</feature>
<comment type="caution">
    <text evidence="2">The sequence shown here is derived from an EMBL/GenBank/DDBJ whole genome shotgun (WGS) entry which is preliminary data.</text>
</comment>
<dbReference type="Gene3D" id="2.30.29.30">
    <property type="entry name" value="Pleckstrin-homology domain (PH domain)/Phosphotyrosine-binding domain (PTB)"/>
    <property type="match status" value="1"/>
</dbReference>
<dbReference type="OrthoDB" id="10409650at2759"/>
<protein>
    <recommendedName>
        <fullName evidence="4">PH domain-containing protein</fullName>
    </recommendedName>
</protein>
<accession>V5AJZ4</accession>
<dbReference type="VEuPathDB" id="TriTrypDB:TCDM_11447"/>
<sequence length="339" mass="39460">MVQLDRAREREAIMQERHSIEAVRRTVREERCRQRRQWIHQIKEMNAKFLEQVRPLAEEQKKKCEQATAKEDAAERALVADIKMIEEYLPKLISLEDIPVNPEEADIIRRQFDEVFTQEEQAYLASAEEEKSRKERLGRGLEVYRQRMLDEYVAKKNEKLHDAEATERRLSSVVDQVLNYLRNGVCVTKIPTKGSARRRLYFLSEDCKRIHSCDLDHQGFPLNRKRPPVTMWIRDIEKVLIGLSITSFVNYRGEAQLAKTRQEAVSDNGTHRHDPTQNIIPSSLGTNNHRAFALLLRGGKSLEVVCETGSDCEAWLVALKRPLHLRTPAERLLEERRGT</sequence>
<organism evidence="2 3">
    <name type="scientific">Trypanosoma cruzi Dm28c</name>
    <dbReference type="NCBI Taxonomy" id="1416333"/>
    <lineage>
        <taxon>Eukaryota</taxon>
        <taxon>Discoba</taxon>
        <taxon>Euglenozoa</taxon>
        <taxon>Kinetoplastea</taxon>
        <taxon>Metakinetoplastina</taxon>
        <taxon>Trypanosomatida</taxon>
        <taxon>Trypanosomatidae</taxon>
        <taxon>Trypanosoma</taxon>
        <taxon>Schizotrypanum</taxon>
    </lineage>
</organism>
<dbReference type="InterPro" id="IPR011993">
    <property type="entry name" value="PH-like_dom_sf"/>
</dbReference>
<dbReference type="EMBL" id="AYLP01000358">
    <property type="protein sequence ID" value="ESS60985.1"/>
    <property type="molecule type" value="Genomic_DNA"/>
</dbReference>